<dbReference type="CDD" id="cd02897">
    <property type="entry name" value="A2M_2"/>
    <property type="match status" value="1"/>
</dbReference>
<evidence type="ECO:0000256" key="1">
    <source>
        <dbReference type="ARBA" id="ARBA00010952"/>
    </source>
</evidence>
<dbReference type="Pfam" id="PF07678">
    <property type="entry name" value="TED_complement"/>
    <property type="match status" value="1"/>
</dbReference>
<sequence length="1433" mass="157047">MAMKEFRVWRGLILVLFLFAVDGQASGPSFLVTFSAVIEACSKAELCASLLKPNESLTMTVFLVDDKNKTTPLAQQTSSTEFHRCFCFQAPPAEEELVQKVRVVLQGSSFKMTEERKVMFRRYLPLTFVQTDKPIYNPGQMVNFRVVTMDTKFVPFDQMYSLVVVEDNNSNRIGQWTDISSTGWILELSHQLNPEAQVGFYTLRAFIGDRMISQVFEVKKYVLPKFDVILTTPQMYSVGDVGLKVEACAKYTYGQPVPGQALVEVCREPYWYAVVLGVSRVCLIKTALLNNTGCASLTISTSEFFTTKFENDLQNEFLVNGNVTEEGTDVMMSKSRTVSITFNVGEVTFLDLPDFFNYGSVISGKISASSFNGTPIASKAVYLLDGSKWPNKLLMNLTTGMDGLAAFSLNTADFPKADLNLVASATSLVYYGYKSPYFSTDVKTVPLFKIATPNDPMFSKLTIVKYEQPLECGAKYPMTIVYSFAGETGDYSADIIYLALSKGVVVLHGFQTVQVSALNAQSGTLSFELNVSPDMAPVVQILAFCVLPSENVVAASADFGTELCFQNQVSLRFSPSMAVPSEGNVLTVSAQAGSLCGLSAVDQSVWIMEPRRRLSAEAVFNLLPEQSRTYYPYPVIDEQECLNVRPRRAVPTDEAYEVFKSVGMKVATNLPVREPNCLTYRGLDYYRNFRGVSFRGSGMGFGSGGGVAGGDGSNSFDVTLRTYFPETWIWQLAQVGNTGSTQVTLKVPDTITTWETEAFCLSSKGFGLAPPVQLTVFQPFFLELSLPYSIIRGESFELKATVFNYLSKCIMVKVTPAASLEFSLRPLNEPYSSCLCANGRKTFKWILSASALGSVNVTVSAQAQQSQVRCGTEVVTVPVRGRIDVVTRSLLVLPEGVERTFTQSWLLCPKGSTLSEALSLTFPTNVIQGSTKCSVSVLGDIMGRALKNLNGLLQLPSGCGEQNMIALAPNIYILQYLEVTAQLTPTIRQTAIGYLQSGYQGQLNYRHSDGSYSTFGYDSPNTWLTAFVMRSFGLARRFIFIDPSVLQSAKDWLIRKQGSDGCFTQEGTLYHIDMKGGVGDNVTMTGYIVASLLEIDVLVTDPIITNALSCLRPVVENLGNTYTTALLAYTFSLAGETSTRAQLLNSLDNVAISEGNKLHWSQTSSGDTLAVEISSYVLLAILSVQPLTTANLGYANRIVNWLVTQQNPYGGFSSTQDTVVALHALSLLAAQVFSLEGSSTITVQSSVAGEVFNFNVNQDNRLLYQEKSLKNVPGRYSVTAKGSTCVSVQVACFYNIPTPIEVSRTLGVEVKVARDCKVRGADLMLNITVVYNGAKPTTNMVIVDIKLLSGFTADTSLLGSPPASFAPLVQRVDAGDDHVLVYLKEVPKDIPMTYRLQLKQVLAVQNLKPAVVQVYDYYQPSDAFETAYMPPCP</sequence>
<dbReference type="Pfam" id="PF00207">
    <property type="entry name" value="A2M"/>
    <property type="match status" value="1"/>
</dbReference>
<dbReference type="SMART" id="SM01419">
    <property type="entry name" value="Thiol-ester_cl"/>
    <property type="match status" value="1"/>
</dbReference>
<evidence type="ECO:0000313" key="12">
    <source>
        <dbReference type="Proteomes" id="UP000694427"/>
    </source>
</evidence>
<evidence type="ECO:0000256" key="3">
    <source>
        <dbReference type="ARBA" id="ARBA00022729"/>
    </source>
</evidence>
<keyword evidence="3 7" id="KW-0732">Signal</keyword>
<dbReference type="Gene3D" id="2.60.40.1930">
    <property type="match status" value="2"/>
</dbReference>
<dbReference type="InterPro" id="IPR041813">
    <property type="entry name" value="A2M_TED"/>
</dbReference>
<feature type="chain" id="PRO_5034304223" description="Alpha-2-macroglobulin-like protein 1" evidence="7">
    <location>
        <begin position="26"/>
        <end position="1433"/>
    </location>
</feature>
<reference evidence="11" key="2">
    <citation type="submission" date="2025-09" db="UniProtKB">
        <authorList>
            <consortium name="Ensembl"/>
        </authorList>
    </citation>
    <scope>IDENTIFICATION</scope>
</reference>
<dbReference type="Pfam" id="PF01835">
    <property type="entry name" value="MG2"/>
    <property type="match status" value="1"/>
</dbReference>
<feature type="domain" description="Alpha-2-macroglobulin" evidence="9">
    <location>
        <begin position="727"/>
        <end position="816"/>
    </location>
</feature>
<dbReference type="SUPFAM" id="SSF81296">
    <property type="entry name" value="E set domains"/>
    <property type="match status" value="1"/>
</dbReference>
<dbReference type="SMART" id="SM01360">
    <property type="entry name" value="A2M"/>
    <property type="match status" value="1"/>
</dbReference>
<dbReference type="Gene3D" id="2.60.120.1540">
    <property type="match status" value="1"/>
</dbReference>
<dbReference type="FunFam" id="1.50.10.20:FF:000001">
    <property type="entry name" value="CD109 isoform 1"/>
    <property type="match status" value="1"/>
</dbReference>
<accession>A0A8C1GZP0</accession>
<dbReference type="SMART" id="SM01359">
    <property type="entry name" value="A2M_N_2"/>
    <property type="match status" value="1"/>
</dbReference>
<dbReference type="InterPro" id="IPR009048">
    <property type="entry name" value="A-macroglobulin_rcpt-bd"/>
</dbReference>
<dbReference type="Gene3D" id="2.60.40.690">
    <property type="entry name" value="Alpha-macroglobulin, receptor-binding domain"/>
    <property type="match status" value="1"/>
</dbReference>
<dbReference type="InterPro" id="IPR011626">
    <property type="entry name" value="Alpha-macroglobulin_TED"/>
</dbReference>
<evidence type="ECO:0000256" key="2">
    <source>
        <dbReference type="ARBA" id="ARBA00022690"/>
    </source>
</evidence>
<evidence type="ECO:0000256" key="4">
    <source>
        <dbReference type="ARBA" id="ARBA00022900"/>
    </source>
</evidence>
<feature type="signal peptide" evidence="7">
    <location>
        <begin position="1"/>
        <end position="25"/>
    </location>
</feature>
<dbReference type="InterPro" id="IPR011625">
    <property type="entry name" value="A2M_N_BRD"/>
</dbReference>
<dbReference type="InterPro" id="IPR001599">
    <property type="entry name" value="Macroglobln_a2"/>
</dbReference>
<keyword evidence="2" id="KW-0646">Protease inhibitor</keyword>
<evidence type="ECO:0008006" key="13">
    <source>
        <dbReference type="Google" id="ProtNLM"/>
    </source>
</evidence>
<evidence type="ECO:0000313" key="11">
    <source>
        <dbReference type="Ensembl" id="ENSCCRP00010015127.1"/>
    </source>
</evidence>
<dbReference type="GO" id="GO:0005615">
    <property type="term" value="C:extracellular space"/>
    <property type="evidence" value="ECO:0007669"/>
    <property type="project" value="InterPro"/>
</dbReference>
<dbReference type="SUPFAM" id="SSF48239">
    <property type="entry name" value="Terpenoid cyclases/Protein prenyltransferases"/>
    <property type="match status" value="1"/>
</dbReference>
<dbReference type="InterPro" id="IPR050473">
    <property type="entry name" value="A2M/Complement_sys"/>
</dbReference>
<dbReference type="Gene3D" id="1.50.10.20">
    <property type="match status" value="1"/>
</dbReference>
<evidence type="ECO:0000256" key="7">
    <source>
        <dbReference type="SAM" id="SignalP"/>
    </source>
</evidence>
<evidence type="ECO:0000256" key="6">
    <source>
        <dbReference type="ARBA" id="ARBA00023180"/>
    </source>
</evidence>
<dbReference type="Pfam" id="PF07677">
    <property type="entry name" value="A2M_recep"/>
    <property type="match status" value="1"/>
</dbReference>
<dbReference type="GO" id="GO:0007399">
    <property type="term" value="P:nervous system development"/>
    <property type="evidence" value="ECO:0007669"/>
    <property type="project" value="UniProtKB-ARBA"/>
</dbReference>
<dbReference type="PANTHER" id="PTHR11412">
    <property type="entry name" value="MACROGLOBULIN / COMPLEMENT"/>
    <property type="match status" value="1"/>
</dbReference>
<organism evidence="11 12">
    <name type="scientific">Cyprinus carpio</name>
    <name type="common">Common carp</name>
    <dbReference type="NCBI Taxonomy" id="7962"/>
    <lineage>
        <taxon>Eukaryota</taxon>
        <taxon>Metazoa</taxon>
        <taxon>Chordata</taxon>
        <taxon>Craniata</taxon>
        <taxon>Vertebrata</taxon>
        <taxon>Euteleostomi</taxon>
        <taxon>Actinopterygii</taxon>
        <taxon>Neopterygii</taxon>
        <taxon>Teleostei</taxon>
        <taxon>Ostariophysi</taxon>
        <taxon>Cypriniformes</taxon>
        <taxon>Cyprinidae</taxon>
        <taxon>Cyprininae</taxon>
        <taxon>Cyprinus</taxon>
    </lineage>
</organism>
<keyword evidence="4" id="KW-0722">Serine protease inhibitor</keyword>
<dbReference type="InterPro" id="IPR041555">
    <property type="entry name" value="MG3"/>
</dbReference>
<proteinExistence type="inferred from homology"/>
<dbReference type="GO" id="GO:0004867">
    <property type="term" value="F:serine-type endopeptidase inhibitor activity"/>
    <property type="evidence" value="ECO:0007669"/>
    <property type="project" value="UniProtKB-KW"/>
</dbReference>
<dbReference type="InterPro" id="IPR014756">
    <property type="entry name" value="Ig_E-set"/>
</dbReference>
<feature type="domain" description="Alpha-macroglobulin receptor-binding" evidence="10">
    <location>
        <begin position="1338"/>
        <end position="1428"/>
    </location>
</feature>
<keyword evidence="6" id="KW-0325">Glycoprotein</keyword>
<dbReference type="PANTHER" id="PTHR11412:SF150">
    <property type="entry name" value="ALPHA-2-MACROGLOBULIN-RELATED"/>
    <property type="match status" value="1"/>
</dbReference>
<evidence type="ECO:0000259" key="9">
    <source>
        <dbReference type="SMART" id="SM01360"/>
    </source>
</evidence>
<dbReference type="Pfam" id="PF07703">
    <property type="entry name" value="A2M_BRD"/>
    <property type="match status" value="1"/>
</dbReference>
<comment type="similarity">
    <text evidence="1">Belongs to the protease inhibitor I39 (alpha-2-macroglobulin) family.</text>
</comment>
<dbReference type="InterPro" id="IPR013783">
    <property type="entry name" value="Ig-like_fold"/>
</dbReference>
<evidence type="ECO:0000259" key="8">
    <source>
        <dbReference type="SMART" id="SM01359"/>
    </source>
</evidence>
<evidence type="ECO:0000259" key="10">
    <source>
        <dbReference type="SMART" id="SM01361"/>
    </source>
</evidence>
<feature type="domain" description="Alpha-2-macroglobulin bait region" evidence="8">
    <location>
        <begin position="461"/>
        <end position="608"/>
    </location>
</feature>
<dbReference type="InterPro" id="IPR002890">
    <property type="entry name" value="MG2"/>
</dbReference>
<name>A0A8C1GZP0_CYPCA</name>
<dbReference type="InterPro" id="IPR036595">
    <property type="entry name" value="A-macroglobulin_rcpt-bd_sf"/>
</dbReference>
<dbReference type="SUPFAM" id="SSF49410">
    <property type="entry name" value="Alpha-macroglobulin receptor domain"/>
    <property type="match status" value="1"/>
</dbReference>
<dbReference type="InterPro" id="IPR047565">
    <property type="entry name" value="Alpha-macroglob_thiol-ester_cl"/>
</dbReference>
<dbReference type="FunFam" id="2.60.40.1930:FF:000001">
    <property type="entry name" value="CD109 isoform 3"/>
    <property type="match status" value="1"/>
</dbReference>
<evidence type="ECO:0000256" key="5">
    <source>
        <dbReference type="ARBA" id="ARBA00023157"/>
    </source>
</evidence>
<protein>
    <recommendedName>
        <fullName evidence="13">Alpha-2-macroglobulin-like protein 1</fullName>
    </recommendedName>
</protein>
<dbReference type="Proteomes" id="UP000694427">
    <property type="component" value="Unplaced"/>
</dbReference>
<keyword evidence="12" id="KW-1185">Reference proteome</keyword>
<dbReference type="InterPro" id="IPR019742">
    <property type="entry name" value="MacrogloblnA2_CS"/>
</dbReference>
<dbReference type="Ensembl" id="ENSCCRT00010016471.1">
    <property type="protein sequence ID" value="ENSCCRP00010015127.1"/>
    <property type="gene ID" value="ENSCCRG00010006165.1"/>
</dbReference>
<dbReference type="Gene3D" id="2.60.40.10">
    <property type="entry name" value="Immunoglobulins"/>
    <property type="match status" value="1"/>
</dbReference>
<reference evidence="11" key="1">
    <citation type="submission" date="2025-08" db="UniProtKB">
        <authorList>
            <consortium name="Ensembl"/>
        </authorList>
    </citation>
    <scope>IDENTIFICATION</scope>
</reference>
<dbReference type="PROSITE" id="PS00477">
    <property type="entry name" value="ALPHA_2_MACROGLOBULIN"/>
    <property type="match status" value="1"/>
</dbReference>
<dbReference type="Gene3D" id="2.20.130.20">
    <property type="match status" value="1"/>
</dbReference>
<dbReference type="Pfam" id="PF17791">
    <property type="entry name" value="MG3"/>
    <property type="match status" value="1"/>
</dbReference>
<keyword evidence="5" id="KW-1015">Disulfide bond</keyword>
<dbReference type="SMART" id="SM01361">
    <property type="entry name" value="A2M_recep"/>
    <property type="match status" value="1"/>
</dbReference>
<dbReference type="Gene3D" id="2.60.40.1940">
    <property type="match status" value="1"/>
</dbReference>
<dbReference type="InterPro" id="IPR008930">
    <property type="entry name" value="Terpenoid_cyclase/PrenylTrfase"/>
</dbReference>